<evidence type="ECO:0000313" key="3">
    <source>
        <dbReference type="Proteomes" id="UP000436088"/>
    </source>
</evidence>
<evidence type="ECO:0000313" key="2">
    <source>
        <dbReference type="EMBL" id="KAE8689569.1"/>
    </source>
</evidence>
<protein>
    <submittedName>
        <fullName evidence="2">Uncharacterized protein</fullName>
    </submittedName>
</protein>
<name>A0A6A2ZDT5_HIBSY</name>
<keyword evidence="3" id="KW-1185">Reference proteome</keyword>
<sequence>MIACSQPKKEATATDLSLPSTEMMPTSSHLTGNKCKRKRSFRTLVQLTKSLSSMSDMNMNFADQQTILASNLPDLNGKGAISILSAEDLQVSHSEQSNRDGLPDPGRIFVPLSRPNMVSFASESKPGQKKRGESQKCHPAIQSLQNPTHR</sequence>
<feature type="region of interest" description="Disordered" evidence="1">
    <location>
        <begin position="91"/>
        <end position="150"/>
    </location>
</feature>
<dbReference type="EMBL" id="VEPZ02001168">
    <property type="protein sequence ID" value="KAE8689569.1"/>
    <property type="molecule type" value="Genomic_DNA"/>
</dbReference>
<accession>A0A6A2ZDT5</accession>
<feature type="compositionally biased region" description="Polar residues" evidence="1">
    <location>
        <begin position="14"/>
        <end position="31"/>
    </location>
</feature>
<reference evidence="2" key="1">
    <citation type="submission" date="2019-09" db="EMBL/GenBank/DDBJ databases">
        <title>Draft genome information of white flower Hibiscus syriacus.</title>
        <authorList>
            <person name="Kim Y.-M."/>
        </authorList>
    </citation>
    <scope>NUCLEOTIDE SEQUENCE [LARGE SCALE GENOMIC DNA]</scope>
    <source>
        <strain evidence="2">YM2019G1</strain>
    </source>
</reference>
<comment type="caution">
    <text evidence="2">The sequence shown here is derived from an EMBL/GenBank/DDBJ whole genome shotgun (WGS) entry which is preliminary data.</text>
</comment>
<dbReference type="Proteomes" id="UP000436088">
    <property type="component" value="Unassembled WGS sequence"/>
</dbReference>
<dbReference type="AlphaFoldDB" id="A0A6A2ZDT5"/>
<gene>
    <name evidence="2" type="ORF">F3Y22_tig00110933pilonHSYRG00101</name>
</gene>
<organism evidence="2 3">
    <name type="scientific">Hibiscus syriacus</name>
    <name type="common">Rose of Sharon</name>
    <dbReference type="NCBI Taxonomy" id="106335"/>
    <lineage>
        <taxon>Eukaryota</taxon>
        <taxon>Viridiplantae</taxon>
        <taxon>Streptophyta</taxon>
        <taxon>Embryophyta</taxon>
        <taxon>Tracheophyta</taxon>
        <taxon>Spermatophyta</taxon>
        <taxon>Magnoliopsida</taxon>
        <taxon>eudicotyledons</taxon>
        <taxon>Gunneridae</taxon>
        <taxon>Pentapetalae</taxon>
        <taxon>rosids</taxon>
        <taxon>malvids</taxon>
        <taxon>Malvales</taxon>
        <taxon>Malvaceae</taxon>
        <taxon>Malvoideae</taxon>
        <taxon>Hibiscus</taxon>
    </lineage>
</organism>
<feature type="region of interest" description="Disordered" evidence="1">
    <location>
        <begin position="1"/>
        <end position="34"/>
    </location>
</feature>
<proteinExistence type="predicted"/>
<evidence type="ECO:0000256" key="1">
    <source>
        <dbReference type="SAM" id="MobiDB-lite"/>
    </source>
</evidence>